<evidence type="ECO:0000313" key="1">
    <source>
        <dbReference type="EMBL" id="UUL82567.1"/>
    </source>
</evidence>
<sequence length="43" mass="4821">MWFEITDRHGFAVAVVWLPGDDEPWPAMMSCETAMVAPTILTP</sequence>
<reference evidence="1" key="1">
    <citation type="submission" date="2022-07" db="EMBL/GenBank/DDBJ databases">
        <title>Sphingomonas sp. nov., a novel bacterium isolated from the north slope of the Mount Everest.</title>
        <authorList>
            <person name="Cui X."/>
            <person name="Liu Y."/>
        </authorList>
    </citation>
    <scope>NUCLEOTIDE SEQUENCE</scope>
    <source>
        <strain evidence="1">S5-59</strain>
    </source>
</reference>
<dbReference type="EMBL" id="CP101740">
    <property type="protein sequence ID" value="UUL82567.1"/>
    <property type="molecule type" value="Genomic_DNA"/>
</dbReference>
<dbReference type="RefSeq" id="WP_256506405.1">
    <property type="nucleotide sequence ID" value="NZ_CP101740.1"/>
</dbReference>
<name>A0ABY5L7Z8_9SPHN</name>
<protein>
    <submittedName>
        <fullName evidence="1">Uncharacterized protein</fullName>
    </submittedName>
</protein>
<keyword evidence="2" id="KW-1185">Reference proteome</keyword>
<proteinExistence type="predicted"/>
<organism evidence="1 2">
    <name type="scientific">Sphingomonas qomolangmaensis</name>
    <dbReference type="NCBI Taxonomy" id="2918765"/>
    <lineage>
        <taxon>Bacteria</taxon>
        <taxon>Pseudomonadati</taxon>
        <taxon>Pseudomonadota</taxon>
        <taxon>Alphaproteobacteria</taxon>
        <taxon>Sphingomonadales</taxon>
        <taxon>Sphingomonadaceae</taxon>
        <taxon>Sphingomonas</taxon>
    </lineage>
</organism>
<gene>
    <name evidence="1" type="ORF">NMP03_15575</name>
</gene>
<accession>A0ABY5L7Z8</accession>
<dbReference type="Proteomes" id="UP001058533">
    <property type="component" value="Chromosome"/>
</dbReference>
<evidence type="ECO:0000313" key="2">
    <source>
        <dbReference type="Proteomes" id="UP001058533"/>
    </source>
</evidence>